<evidence type="ECO:0000256" key="9">
    <source>
        <dbReference type="PIRNR" id="PIRNR036392"/>
    </source>
</evidence>
<evidence type="ECO:0000256" key="5">
    <source>
        <dbReference type="ARBA" id="ARBA00023125"/>
    </source>
</evidence>
<keyword evidence="3 9" id="KW-0902">Two-component regulatory system</keyword>
<dbReference type="PANTHER" id="PTHR43874:SF19">
    <property type="entry name" value="RESPONSE REGULATOR 23-RELATED"/>
    <property type="match status" value="1"/>
</dbReference>
<proteinExistence type="predicted"/>
<keyword evidence="4 9" id="KW-0805">Transcription regulation</keyword>
<evidence type="ECO:0000256" key="6">
    <source>
        <dbReference type="ARBA" id="ARBA00023159"/>
    </source>
</evidence>
<sequence length="555" mass="62411">MDKCADSMIARRFPNELRVLAVDDDAFSLKMLERLLLECGYKVTIAQHAHDALKLLRENKDIYDLVISDINMPDMDGFKLLEIVGLEMDLPVIMLSVDCDFKSVMKGIMHGAVDYLVKPIRLEEIKVIWKHVVRKSLKEMKDPYDLRNKLDHARTTQDVPIKNFKDHGKERDHDDSDDSDDETTAQKKPRVTWTAELHTEFINAVNQLGLDRAVPKKILDIMNIPGLSRENVASHLQKYRRGLKRNGMGLSEHFNTYAGTNVYAGSSDFMTLNSRCSAISFENFGVNGCKTMPAPSTYYPAQQFHSGHATMQPTWFTRPFSFQNDLSRKSANTTESSEVITGRQHSINLQTDQLVTENPGLIRNSLVMNAPTQASNDLGFQSFLRRSNQLNSYTQTCQLPLPADLNSCLSSANQLGFAEESPKTGTLFSNIHLEGCVSDDTLSMELNTMLPSEQKQQQFSSCSGVDVEMGAINDTSLVDAYSNINENLNQRSPLNLTIVPARNSSPEIIACLNDVAYEDDLHAALRQVCRFILLREKSFSTRTNAFMVFFPGNVI</sequence>
<evidence type="ECO:0000256" key="4">
    <source>
        <dbReference type="ARBA" id="ARBA00023015"/>
    </source>
</evidence>
<reference evidence="14 15" key="1">
    <citation type="journal article" date="2024" name="Plant Biotechnol. J.">
        <title>Dendrobium thyrsiflorum genome and its molecular insights into genes involved in important horticultural traits.</title>
        <authorList>
            <person name="Chen B."/>
            <person name="Wang J.Y."/>
            <person name="Zheng P.J."/>
            <person name="Li K.L."/>
            <person name="Liang Y.M."/>
            <person name="Chen X.F."/>
            <person name="Zhang C."/>
            <person name="Zhao X."/>
            <person name="He X."/>
            <person name="Zhang G.Q."/>
            <person name="Liu Z.J."/>
            <person name="Xu Q."/>
        </authorList>
    </citation>
    <scope>NUCLEOTIDE SEQUENCE [LARGE SCALE GENOMIC DNA]</scope>
    <source>
        <strain evidence="14">GZMU011</strain>
    </source>
</reference>
<dbReference type="InterPro" id="IPR017930">
    <property type="entry name" value="Myb_dom"/>
</dbReference>
<evidence type="ECO:0000256" key="2">
    <source>
        <dbReference type="ARBA" id="ARBA00022553"/>
    </source>
</evidence>
<dbReference type="Pfam" id="PF00249">
    <property type="entry name" value="Myb_DNA-binding"/>
    <property type="match status" value="1"/>
</dbReference>
<dbReference type="Pfam" id="PF00072">
    <property type="entry name" value="Response_reg"/>
    <property type="match status" value="1"/>
</dbReference>
<dbReference type="InterPro" id="IPR006447">
    <property type="entry name" value="Myb_dom_plants"/>
</dbReference>
<dbReference type="PANTHER" id="PTHR43874">
    <property type="entry name" value="TWO-COMPONENT RESPONSE REGULATOR"/>
    <property type="match status" value="1"/>
</dbReference>
<gene>
    <name evidence="14" type="ORF">M5K25_027739</name>
</gene>
<dbReference type="PIRSF" id="PIRSF036392">
    <property type="entry name" value="RR_ARR_type-B"/>
    <property type="match status" value="1"/>
</dbReference>
<dbReference type="GO" id="GO:0003677">
    <property type="term" value="F:DNA binding"/>
    <property type="evidence" value="ECO:0007669"/>
    <property type="project" value="UniProtKB-KW"/>
</dbReference>
<feature type="domain" description="HTH myb-type" evidence="13">
    <location>
        <begin position="185"/>
        <end position="244"/>
    </location>
</feature>
<dbReference type="InterPro" id="IPR001005">
    <property type="entry name" value="SANT/Myb"/>
</dbReference>
<keyword evidence="6 9" id="KW-0010">Activator</keyword>
<dbReference type="Gene3D" id="1.10.10.60">
    <property type="entry name" value="Homeodomain-like"/>
    <property type="match status" value="1"/>
</dbReference>
<dbReference type="AlphaFoldDB" id="A0ABD0TUL7"/>
<dbReference type="InterPro" id="IPR011006">
    <property type="entry name" value="CheY-like_superfamily"/>
</dbReference>
<dbReference type="NCBIfam" id="TIGR01557">
    <property type="entry name" value="myb_SHAQKYF"/>
    <property type="match status" value="1"/>
</dbReference>
<dbReference type="SUPFAM" id="SSF46689">
    <property type="entry name" value="Homeodomain-like"/>
    <property type="match status" value="1"/>
</dbReference>
<evidence type="ECO:0000313" key="14">
    <source>
        <dbReference type="EMBL" id="KAL0903365.1"/>
    </source>
</evidence>
<protein>
    <recommendedName>
        <fullName evidence="9">Two-component response regulator</fullName>
    </recommendedName>
</protein>
<evidence type="ECO:0000256" key="11">
    <source>
        <dbReference type="SAM" id="MobiDB-lite"/>
    </source>
</evidence>
<evidence type="ECO:0000313" key="15">
    <source>
        <dbReference type="Proteomes" id="UP001552299"/>
    </source>
</evidence>
<dbReference type="EMBL" id="JANQDX010000020">
    <property type="protein sequence ID" value="KAL0903365.1"/>
    <property type="molecule type" value="Genomic_DNA"/>
</dbReference>
<organism evidence="14 15">
    <name type="scientific">Dendrobium thyrsiflorum</name>
    <name type="common">Pinecone-like raceme dendrobium</name>
    <name type="synonym">Orchid</name>
    <dbReference type="NCBI Taxonomy" id="117978"/>
    <lineage>
        <taxon>Eukaryota</taxon>
        <taxon>Viridiplantae</taxon>
        <taxon>Streptophyta</taxon>
        <taxon>Embryophyta</taxon>
        <taxon>Tracheophyta</taxon>
        <taxon>Spermatophyta</taxon>
        <taxon>Magnoliopsida</taxon>
        <taxon>Liliopsida</taxon>
        <taxon>Asparagales</taxon>
        <taxon>Orchidaceae</taxon>
        <taxon>Epidendroideae</taxon>
        <taxon>Malaxideae</taxon>
        <taxon>Dendrobiinae</taxon>
        <taxon>Dendrobium</taxon>
    </lineage>
</organism>
<evidence type="ECO:0000256" key="8">
    <source>
        <dbReference type="ARBA" id="ARBA00023242"/>
    </source>
</evidence>
<keyword evidence="8 9" id="KW-0539">Nucleus</keyword>
<keyword evidence="2 10" id="KW-0597">Phosphoprotein</keyword>
<comment type="subcellular location">
    <subcellularLocation>
        <location evidence="1 9">Nucleus</location>
    </subcellularLocation>
</comment>
<dbReference type="InterPro" id="IPR009057">
    <property type="entry name" value="Homeodomain-like_sf"/>
</dbReference>
<dbReference type="CDD" id="cd17584">
    <property type="entry name" value="REC_typeB_ARR-like"/>
    <property type="match status" value="1"/>
</dbReference>
<dbReference type="InterPro" id="IPR045279">
    <property type="entry name" value="ARR-like"/>
</dbReference>
<dbReference type="PROSITE" id="PS50110">
    <property type="entry name" value="RESPONSE_REGULATORY"/>
    <property type="match status" value="1"/>
</dbReference>
<keyword evidence="5 9" id="KW-0238">DNA-binding</keyword>
<feature type="domain" description="Response regulatory" evidence="12">
    <location>
        <begin position="18"/>
        <end position="133"/>
    </location>
</feature>
<comment type="caution">
    <text evidence="14">The sequence shown here is derived from an EMBL/GenBank/DDBJ whole genome shotgun (WGS) entry which is preliminary data.</text>
</comment>
<evidence type="ECO:0000256" key="3">
    <source>
        <dbReference type="ARBA" id="ARBA00023012"/>
    </source>
</evidence>
<dbReference type="SMART" id="SM00448">
    <property type="entry name" value="REC"/>
    <property type="match status" value="1"/>
</dbReference>
<dbReference type="FunFam" id="1.10.10.60:FF:000007">
    <property type="entry name" value="Two-component response regulator"/>
    <property type="match status" value="1"/>
</dbReference>
<feature type="region of interest" description="Disordered" evidence="11">
    <location>
        <begin position="157"/>
        <end position="190"/>
    </location>
</feature>
<feature type="modified residue" description="4-aspartylphosphate" evidence="10">
    <location>
        <position position="69"/>
    </location>
</feature>
<name>A0ABD0TUL7_DENTH</name>
<evidence type="ECO:0000256" key="1">
    <source>
        <dbReference type="ARBA" id="ARBA00004123"/>
    </source>
</evidence>
<dbReference type="Proteomes" id="UP001552299">
    <property type="component" value="Unassembled WGS sequence"/>
</dbReference>
<dbReference type="SUPFAM" id="SSF52172">
    <property type="entry name" value="CheY-like"/>
    <property type="match status" value="1"/>
</dbReference>
<evidence type="ECO:0000256" key="10">
    <source>
        <dbReference type="PROSITE-ProRule" id="PRU00169"/>
    </source>
</evidence>
<feature type="compositionally biased region" description="Basic and acidic residues" evidence="11">
    <location>
        <begin position="163"/>
        <end position="174"/>
    </location>
</feature>
<dbReference type="GO" id="GO:0005634">
    <property type="term" value="C:nucleus"/>
    <property type="evidence" value="ECO:0007669"/>
    <property type="project" value="UniProtKB-SubCell"/>
</dbReference>
<dbReference type="GO" id="GO:0000160">
    <property type="term" value="P:phosphorelay signal transduction system"/>
    <property type="evidence" value="ECO:0007669"/>
    <property type="project" value="UniProtKB-KW"/>
</dbReference>
<evidence type="ECO:0000259" key="13">
    <source>
        <dbReference type="PROSITE" id="PS51294"/>
    </source>
</evidence>
<comment type="function">
    <text evidence="9">Transcriptional activator that binds specific DNA sequence.</text>
</comment>
<dbReference type="Gene3D" id="3.40.50.2300">
    <property type="match status" value="1"/>
</dbReference>
<keyword evidence="7 9" id="KW-0804">Transcription</keyword>
<dbReference type="InterPro" id="IPR001789">
    <property type="entry name" value="Sig_transdc_resp-reg_receiver"/>
</dbReference>
<keyword evidence="15" id="KW-1185">Reference proteome</keyword>
<evidence type="ECO:0000259" key="12">
    <source>
        <dbReference type="PROSITE" id="PS50110"/>
    </source>
</evidence>
<dbReference type="GO" id="GO:0003700">
    <property type="term" value="F:DNA-binding transcription factor activity"/>
    <property type="evidence" value="ECO:0007669"/>
    <property type="project" value="UniProtKB-UniRule"/>
</dbReference>
<evidence type="ECO:0000256" key="7">
    <source>
        <dbReference type="ARBA" id="ARBA00023163"/>
    </source>
</evidence>
<dbReference type="InterPro" id="IPR017053">
    <property type="entry name" value="Response_reg_B-typ_pln"/>
</dbReference>
<dbReference type="PROSITE" id="PS51294">
    <property type="entry name" value="HTH_MYB"/>
    <property type="match status" value="1"/>
</dbReference>
<accession>A0ABD0TUL7</accession>